<keyword evidence="2" id="KW-1185">Reference proteome</keyword>
<dbReference type="PROSITE" id="PS51257">
    <property type="entry name" value="PROKAR_LIPOPROTEIN"/>
    <property type="match status" value="1"/>
</dbReference>
<organism evidence="1 2">
    <name type="scientific">Marinobacter salexigens</name>
    <dbReference type="NCBI Taxonomy" id="1925763"/>
    <lineage>
        <taxon>Bacteria</taxon>
        <taxon>Pseudomonadati</taxon>
        <taxon>Pseudomonadota</taxon>
        <taxon>Gammaproteobacteria</taxon>
        <taxon>Pseudomonadales</taxon>
        <taxon>Marinobacteraceae</taxon>
        <taxon>Marinobacter</taxon>
    </lineage>
</organism>
<name>A0ABS6ACF4_9GAMM</name>
<evidence type="ECO:0000313" key="2">
    <source>
        <dbReference type="Proteomes" id="UP000753376"/>
    </source>
</evidence>
<dbReference type="Pfam" id="PF13385">
    <property type="entry name" value="Laminin_G_3"/>
    <property type="match status" value="1"/>
</dbReference>
<gene>
    <name evidence="1" type="ORF">KO508_15585</name>
</gene>
<sequence>MRPLTYPRSGQHQSILSITLMVFAALLLSACGGEATEALPNTSSGSGAANYSGPPPATGDVQSFKLNVWDKLAQDNRCGSCHGAGGQSPTFANQQDINSAYAQANSIVNLATPSQSQMVTKVAGGHNCWTTSDSVCADIIITYLSKWADGGTGSLKTVELKAPDLRPPGATLAFPTDSSGFENTVYPVLKTYCADCHSDGGQTPYIASDNPDIAYQQSKSRMDLNTPENSRFVVRLKRDFHNCWANQGEADCDWSAGMMEMAIEEFAQPLSPTPVDPALVASKALVLEQDGLLANSGGRFEDNIIALYEFKAGQGQIAYDTSGVSTALDLTLSGNVDWVLGWGINIGPEVQTQSGPVTPAGKAQGSTANSRKLHTLLTGSGEYAIEAWVAPGNTTQEDARIITYSGSASTRNLTLSQSLQRYEVLHRSTTSDENTPFATQDGDKLLQATLQHVVINYAPGTGRQIFVNGQHSGDVDPDNAGLLSEWDNSFALVLGNETDGNSPWQGAIRMVAFHSRSLTPEQIRTNYDVGVGQKFYLLFGVSHLIDVPESFVVFDVSVFDNYSYRFTAPFFISLDENAEPSNIPLEGMRLGINGKEATVGQSWANLDVTLDSETYVPGTGQPLSRLGTIIALENGPASDEFFLTFDRLGSSTFSRSEPSLPGAVAPQILPPSSDIGLKTFDEVNESMARMTGIPRTNEAIANTFNTVKQQLPTVENVEGFLSSHQMAITQMAIQYCDALVADASKRQAFFPGFNFSASAATAFNTSGKRQITDPLLARFVGDNLGTQPSTQSIEGELDSLIDTLSQCGGATCPADRTETIVKASCAAVLGSATTLVQ</sequence>
<evidence type="ECO:0000313" key="1">
    <source>
        <dbReference type="EMBL" id="MBU2875424.1"/>
    </source>
</evidence>
<reference evidence="1 2" key="1">
    <citation type="submission" date="2021-05" db="EMBL/GenBank/DDBJ databases">
        <title>Draft genomes of bacteria isolated from model marine particles.</title>
        <authorList>
            <person name="Datta M.S."/>
            <person name="Schwartzman J.A."/>
            <person name="Enke T.N."/>
            <person name="Saavedra J."/>
            <person name="Cermak N."/>
            <person name="Cordero O.X."/>
        </authorList>
    </citation>
    <scope>NUCLEOTIDE SEQUENCE [LARGE SCALE GENOMIC DNA]</scope>
    <source>
        <strain evidence="1 2">D2M19</strain>
    </source>
</reference>
<dbReference type="EMBL" id="JAHKPV010000021">
    <property type="protein sequence ID" value="MBU2875424.1"/>
    <property type="molecule type" value="Genomic_DNA"/>
</dbReference>
<dbReference type="RefSeq" id="WP_216009212.1">
    <property type="nucleotide sequence ID" value="NZ_JAHKPV010000021.1"/>
</dbReference>
<dbReference type="Proteomes" id="UP000753376">
    <property type="component" value="Unassembled WGS sequence"/>
</dbReference>
<proteinExistence type="predicted"/>
<accession>A0ABS6ACF4</accession>
<comment type="caution">
    <text evidence="1">The sequence shown here is derived from an EMBL/GenBank/DDBJ whole genome shotgun (WGS) entry which is preliminary data.</text>
</comment>
<protein>
    <submittedName>
        <fullName evidence="1">LamG domain-containing protein</fullName>
    </submittedName>
</protein>